<dbReference type="RefSeq" id="WP_086456388.1">
    <property type="nucleotide sequence ID" value="NZ_FXWL01000001.1"/>
</dbReference>
<sequence length="361" mass="40325">METGMRVGLSAQIEGGTAGGAPRSESPWLSILIPVYNVEPYLRDCLASLLPQLPPVGVEVILLDDASTDGSLGLCSEICPQSHPQVRLMRHPSNAGLSAARNTMLDAARGDYIWFVDSDDEVMPGAIARLRAIIDRDAPDLVLCDYERGGRHLSSFAGPSGRPSADREALLQGVFARRRLHSWSKIARRSLWGDDLRFPAGRCFEDIATTPWLLLRARTHYHAAEAWVRYRDRPDSIMGALRRSRGRFDDCRNDDLAMSLAGFDAATRDALPAMSDVTRHHIAHFWAKEFTKICWRLLSSSAFRMPWRDLRRKLARYRGMMDAESPIAFATLARLYRSRGHLPRAVILSACLWLAQADDAG</sequence>
<evidence type="ECO:0000256" key="1">
    <source>
        <dbReference type="ARBA" id="ARBA00022676"/>
    </source>
</evidence>
<dbReference type="Gene3D" id="3.90.550.10">
    <property type="entry name" value="Spore Coat Polysaccharide Biosynthesis Protein SpsA, Chain A"/>
    <property type="match status" value="1"/>
</dbReference>
<dbReference type="AlphaFoldDB" id="A0A1Y6ERQ9"/>
<keyword evidence="5" id="KW-1185">Reference proteome</keyword>
<evidence type="ECO:0000313" key="4">
    <source>
        <dbReference type="EMBL" id="SMQ65385.1"/>
    </source>
</evidence>
<proteinExistence type="predicted"/>
<dbReference type="SUPFAM" id="SSF53448">
    <property type="entry name" value="Nucleotide-diphospho-sugar transferases"/>
    <property type="match status" value="1"/>
</dbReference>
<dbReference type="InterPro" id="IPR001173">
    <property type="entry name" value="Glyco_trans_2-like"/>
</dbReference>
<dbReference type="GO" id="GO:0016758">
    <property type="term" value="F:hexosyltransferase activity"/>
    <property type="evidence" value="ECO:0007669"/>
    <property type="project" value="UniProtKB-ARBA"/>
</dbReference>
<evidence type="ECO:0000259" key="3">
    <source>
        <dbReference type="Pfam" id="PF00535"/>
    </source>
</evidence>
<accession>A0A1Y6ERQ9</accession>
<keyword evidence="2 4" id="KW-0808">Transferase</keyword>
<dbReference type="GeneID" id="303001311"/>
<protein>
    <submittedName>
        <fullName evidence="4">Glycosyl transferase family 2</fullName>
    </submittedName>
</protein>
<dbReference type="PANTHER" id="PTHR22916:SF51">
    <property type="entry name" value="GLYCOSYLTRANSFERASE EPSH-RELATED"/>
    <property type="match status" value="1"/>
</dbReference>
<name>A0A1Y6ERQ9_9SPHN</name>
<evidence type="ECO:0000313" key="5">
    <source>
        <dbReference type="Proteomes" id="UP000194469"/>
    </source>
</evidence>
<dbReference type="PANTHER" id="PTHR22916">
    <property type="entry name" value="GLYCOSYLTRANSFERASE"/>
    <property type="match status" value="1"/>
</dbReference>
<dbReference type="Proteomes" id="UP000194469">
    <property type="component" value="Unassembled WGS sequence"/>
</dbReference>
<gene>
    <name evidence="4" type="ORF">SAMN06295984_1250</name>
</gene>
<reference evidence="5" key="1">
    <citation type="submission" date="2017-04" db="EMBL/GenBank/DDBJ databases">
        <authorList>
            <person name="Varghese N."/>
            <person name="Submissions S."/>
        </authorList>
    </citation>
    <scope>NUCLEOTIDE SEQUENCE [LARGE SCALE GENOMIC DNA]</scope>
    <source>
        <strain evidence="5">UI2</strain>
    </source>
</reference>
<dbReference type="Pfam" id="PF00535">
    <property type="entry name" value="Glycos_transf_2"/>
    <property type="match status" value="1"/>
</dbReference>
<keyword evidence="1" id="KW-0328">Glycosyltransferase</keyword>
<dbReference type="CDD" id="cd00761">
    <property type="entry name" value="Glyco_tranf_GTA_type"/>
    <property type="match status" value="1"/>
</dbReference>
<dbReference type="EMBL" id="FXWL01000001">
    <property type="protein sequence ID" value="SMQ65385.1"/>
    <property type="molecule type" value="Genomic_DNA"/>
</dbReference>
<feature type="domain" description="Glycosyltransferase 2-like" evidence="3">
    <location>
        <begin position="30"/>
        <end position="152"/>
    </location>
</feature>
<organism evidence="4 5">
    <name type="scientific">Sphingopyxis terrae subsp. ummariensis</name>
    <dbReference type="NCBI Taxonomy" id="429001"/>
    <lineage>
        <taxon>Bacteria</taxon>
        <taxon>Pseudomonadati</taxon>
        <taxon>Pseudomonadota</taxon>
        <taxon>Alphaproteobacteria</taxon>
        <taxon>Sphingomonadales</taxon>
        <taxon>Sphingomonadaceae</taxon>
        <taxon>Sphingopyxis</taxon>
    </lineage>
</organism>
<evidence type="ECO:0000256" key="2">
    <source>
        <dbReference type="ARBA" id="ARBA00022679"/>
    </source>
</evidence>
<dbReference type="InterPro" id="IPR029044">
    <property type="entry name" value="Nucleotide-diphossugar_trans"/>
</dbReference>